<dbReference type="GO" id="GO:0015190">
    <property type="term" value="F:L-leucine transmembrane transporter activity"/>
    <property type="evidence" value="ECO:0007669"/>
    <property type="project" value="TreeGrafter"/>
</dbReference>
<dbReference type="SUPFAM" id="SSF49464">
    <property type="entry name" value="Carboxypeptidase regulatory domain-like"/>
    <property type="match status" value="1"/>
</dbReference>
<dbReference type="InterPro" id="IPR052157">
    <property type="entry name" value="BCAA_transport_permease"/>
</dbReference>
<name>A0A1G6T3H0_9ACTN</name>
<accession>A0A1G6T3H0</accession>
<feature type="compositionally biased region" description="Acidic residues" evidence="10">
    <location>
        <begin position="138"/>
        <end position="169"/>
    </location>
</feature>
<dbReference type="Proteomes" id="UP000198949">
    <property type="component" value="Unassembled WGS sequence"/>
</dbReference>
<feature type="transmembrane region" description="Helical" evidence="11">
    <location>
        <begin position="402"/>
        <end position="431"/>
    </location>
</feature>
<dbReference type="GO" id="GO:0005304">
    <property type="term" value="F:L-valine transmembrane transporter activity"/>
    <property type="evidence" value="ECO:0007669"/>
    <property type="project" value="TreeGrafter"/>
</dbReference>
<evidence type="ECO:0000256" key="3">
    <source>
        <dbReference type="ARBA" id="ARBA00022475"/>
    </source>
</evidence>
<feature type="transmembrane region" description="Helical" evidence="11">
    <location>
        <begin position="372"/>
        <end position="390"/>
    </location>
</feature>
<gene>
    <name evidence="13" type="ORF">SAMN05216270_102460</name>
</gene>
<evidence type="ECO:0000256" key="7">
    <source>
        <dbReference type="ARBA" id="ARBA00022989"/>
    </source>
</evidence>
<reference evidence="14" key="1">
    <citation type="submission" date="2016-10" db="EMBL/GenBank/DDBJ databases">
        <authorList>
            <person name="Varghese N."/>
            <person name="Submissions S."/>
        </authorList>
    </citation>
    <scope>NUCLEOTIDE SEQUENCE [LARGE SCALE GENOMIC DNA]</scope>
    <source>
        <strain evidence="14">CGMCC 4.3516</strain>
    </source>
</reference>
<comment type="similarity">
    <text evidence="9">Belongs to the binding-protein-dependent transport system permease family. LivHM subfamily.</text>
</comment>
<proteinExistence type="inferred from homology"/>
<evidence type="ECO:0000256" key="10">
    <source>
        <dbReference type="SAM" id="MobiDB-lite"/>
    </source>
</evidence>
<dbReference type="GO" id="GO:0005975">
    <property type="term" value="P:carbohydrate metabolic process"/>
    <property type="evidence" value="ECO:0007669"/>
    <property type="project" value="UniProtKB-ARBA"/>
</dbReference>
<sequence>MPETSRGGPLRRAVLLLSAAFAGLLLVLGVNSSAGAQETLGVRGTLENQQDEPVAGVSITVADESGTEIATVQSAEDGTWAVPLEAEGTYVVTLDESTLPDGLLVRNGRPQLEVEVNADRTVLFPLDTQLAEGVTPEDPGESSSDEGGESTEPGDDASSEEAEEAADGEALGEIEDEGGATRAVSLLVSGLHFGLMIALAAVGLSMVFGTTGLTNFAHGDLVTFGGVIALLFNITFGLPVWLAAIAAVVLGAAFGWAQDWGLWKPLRDRGTGLVSMMIISIGVAMLIRYATLFFVGGERQRYDEYVGQKPWDFGWLVITPKEVATGSIALVVCVLVGLALMFTRLGKATRAVSDNPSLAASTGIDVNRVIRLVWTIGGALAAMSGVFLSISDGVKFDMGQHLLLLVFAAVVLGGLGTAFGAFLGAMIIGVFVQMSTLVVAPELKYVGALAVLIIIMLTRPQGILGRRERIG</sequence>
<keyword evidence="2" id="KW-0813">Transport</keyword>
<dbReference type="CDD" id="cd06582">
    <property type="entry name" value="TM_PBP1_LivH_like"/>
    <property type="match status" value="1"/>
</dbReference>
<dbReference type="PANTHER" id="PTHR11795:SF371">
    <property type="entry name" value="HIGH-AFFINITY BRANCHED-CHAIN AMINO ACID TRANSPORT SYSTEM PERMEASE PROTEIN LIVH"/>
    <property type="match status" value="1"/>
</dbReference>
<evidence type="ECO:0000313" key="14">
    <source>
        <dbReference type="Proteomes" id="UP000198949"/>
    </source>
</evidence>
<dbReference type="InterPro" id="IPR041033">
    <property type="entry name" value="SpaA_PFL_dom_1"/>
</dbReference>
<feature type="transmembrane region" description="Helical" evidence="11">
    <location>
        <begin position="221"/>
        <end position="254"/>
    </location>
</feature>
<evidence type="ECO:0000256" key="11">
    <source>
        <dbReference type="SAM" id="Phobius"/>
    </source>
</evidence>
<dbReference type="GO" id="GO:0005886">
    <property type="term" value="C:plasma membrane"/>
    <property type="evidence" value="ECO:0007669"/>
    <property type="project" value="UniProtKB-SubCell"/>
</dbReference>
<dbReference type="GO" id="GO:0015192">
    <property type="term" value="F:L-phenylalanine transmembrane transporter activity"/>
    <property type="evidence" value="ECO:0007669"/>
    <property type="project" value="TreeGrafter"/>
</dbReference>
<evidence type="ECO:0000256" key="9">
    <source>
        <dbReference type="ARBA" id="ARBA00037998"/>
    </source>
</evidence>
<organism evidence="13 14">
    <name type="scientific">Glycomyces harbinensis</name>
    <dbReference type="NCBI Taxonomy" id="58114"/>
    <lineage>
        <taxon>Bacteria</taxon>
        <taxon>Bacillati</taxon>
        <taxon>Actinomycetota</taxon>
        <taxon>Actinomycetes</taxon>
        <taxon>Glycomycetales</taxon>
        <taxon>Glycomycetaceae</taxon>
        <taxon>Glycomyces</taxon>
    </lineage>
</organism>
<keyword evidence="5 11" id="KW-0812">Transmembrane</keyword>
<comment type="subcellular location">
    <subcellularLocation>
        <location evidence="1">Cell membrane</location>
        <topology evidence="1">Multi-pass membrane protein</topology>
    </subcellularLocation>
</comment>
<dbReference type="GO" id="GO:1903806">
    <property type="term" value="P:L-isoleucine import across plasma membrane"/>
    <property type="evidence" value="ECO:0007669"/>
    <property type="project" value="TreeGrafter"/>
</dbReference>
<dbReference type="GO" id="GO:0015808">
    <property type="term" value="P:L-alanine transport"/>
    <property type="evidence" value="ECO:0007669"/>
    <property type="project" value="TreeGrafter"/>
</dbReference>
<keyword evidence="14" id="KW-1185">Reference proteome</keyword>
<dbReference type="Pfam" id="PF17802">
    <property type="entry name" value="SpaA"/>
    <property type="match status" value="1"/>
</dbReference>
<evidence type="ECO:0000256" key="2">
    <source>
        <dbReference type="ARBA" id="ARBA00022448"/>
    </source>
</evidence>
<keyword evidence="8 11" id="KW-0472">Membrane</keyword>
<evidence type="ECO:0000256" key="4">
    <source>
        <dbReference type="ARBA" id="ARBA00022519"/>
    </source>
</evidence>
<keyword evidence="7 11" id="KW-1133">Transmembrane helix</keyword>
<feature type="transmembrane region" description="Helical" evidence="11">
    <location>
        <begin position="443"/>
        <end position="459"/>
    </location>
</feature>
<dbReference type="STRING" id="58114.SAMN05216270_102460"/>
<evidence type="ECO:0000256" key="1">
    <source>
        <dbReference type="ARBA" id="ARBA00004651"/>
    </source>
</evidence>
<dbReference type="PANTHER" id="PTHR11795">
    <property type="entry name" value="BRANCHED-CHAIN AMINO ACID TRANSPORT SYSTEM PERMEASE PROTEIN LIVH"/>
    <property type="match status" value="1"/>
</dbReference>
<feature type="transmembrane region" description="Helical" evidence="11">
    <location>
        <begin position="274"/>
        <end position="295"/>
    </location>
</feature>
<dbReference type="GO" id="GO:0042941">
    <property type="term" value="P:D-alanine transmembrane transport"/>
    <property type="evidence" value="ECO:0007669"/>
    <property type="project" value="TreeGrafter"/>
</dbReference>
<protein>
    <submittedName>
        <fullName evidence="13">Branched-chain amino acid transport system permease protein</fullName>
    </submittedName>
</protein>
<keyword evidence="3" id="KW-1003">Cell membrane</keyword>
<feature type="transmembrane region" description="Helical" evidence="11">
    <location>
        <begin position="323"/>
        <end position="342"/>
    </location>
</feature>
<dbReference type="Pfam" id="PF02653">
    <property type="entry name" value="BPD_transp_2"/>
    <property type="match status" value="1"/>
</dbReference>
<evidence type="ECO:0000256" key="5">
    <source>
        <dbReference type="ARBA" id="ARBA00022692"/>
    </source>
</evidence>
<feature type="domain" description="SpaA-like prealbumin fold" evidence="12">
    <location>
        <begin position="48"/>
        <end position="120"/>
    </location>
</feature>
<dbReference type="InterPro" id="IPR013783">
    <property type="entry name" value="Ig-like_fold"/>
</dbReference>
<evidence type="ECO:0000256" key="8">
    <source>
        <dbReference type="ARBA" id="ARBA00023136"/>
    </source>
</evidence>
<dbReference type="InterPro" id="IPR001851">
    <property type="entry name" value="ABC_transp_permease"/>
</dbReference>
<evidence type="ECO:0000313" key="13">
    <source>
        <dbReference type="EMBL" id="SDD23569.1"/>
    </source>
</evidence>
<dbReference type="AlphaFoldDB" id="A0A1G6T3H0"/>
<keyword evidence="4" id="KW-0997">Cell inner membrane</keyword>
<feature type="region of interest" description="Disordered" evidence="10">
    <location>
        <begin position="130"/>
        <end position="169"/>
    </location>
</feature>
<dbReference type="OrthoDB" id="9807115at2"/>
<dbReference type="Gene3D" id="2.60.40.10">
    <property type="entry name" value="Immunoglobulins"/>
    <property type="match status" value="1"/>
</dbReference>
<dbReference type="GO" id="GO:0015188">
    <property type="term" value="F:L-isoleucine transmembrane transporter activity"/>
    <property type="evidence" value="ECO:0007669"/>
    <property type="project" value="TreeGrafter"/>
</dbReference>
<dbReference type="EMBL" id="FNAD01000002">
    <property type="protein sequence ID" value="SDD23569.1"/>
    <property type="molecule type" value="Genomic_DNA"/>
</dbReference>
<evidence type="ECO:0000259" key="12">
    <source>
        <dbReference type="Pfam" id="PF17802"/>
    </source>
</evidence>
<evidence type="ECO:0000256" key="6">
    <source>
        <dbReference type="ARBA" id="ARBA00022970"/>
    </source>
</evidence>
<feature type="transmembrane region" description="Helical" evidence="11">
    <location>
        <begin position="186"/>
        <end position="209"/>
    </location>
</feature>
<dbReference type="InterPro" id="IPR008969">
    <property type="entry name" value="CarboxyPept-like_regulatory"/>
</dbReference>
<keyword evidence="6" id="KW-0029">Amino-acid transport</keyword>